<evidence type="ECO:0000313" key="3">
    <source>
        <dbReference type="EMBL" id="TVU24907.1"/>
    </source>
</evidence>
<evidence type="ECO:0000313" key="4">
    <source>
        <dbReference type="Proteomes" id="UP000324897"/>
    </source>
</evidence>
<evidence type="ECO:0000256" key="1">
    <source>
        <dbReference type="ARBA" id="ARBA00022737"/>
    </source>
</evidence>
<dbReference type="Gene3D" id="3.80.10.10">
    <property type="entry name" value="Ribonuclease Inhibitor"/>
    <property type="match status" value="1"/>
</dbReference>
<feature type="domain" description="Disease resistance R13L4/SHOC-2-like LRR" evidence="2">
    <location>
        <begin position="3"/>
        <end position="190"/>
    </location>
</feature>
<dbReference type="Gramene" id="TVU24907">
    <property type="protein sequence ID" value="TVU24907"/>
    <property type="gene ID" value="EJB05_27372"/>
</dbReference>
<dbReference type="InterPro" id="IPR032675">
    <property type="entry name" value="LRR_dom_sf"/>
</dbReference>
<feature type="non-terminal residue" evidence="3">
    <location>
        <position position="1"/>
    </location>
</feature>
<name>A0A5J9UNZ2_9POAL</name>
<evidence type="ECO:0000259" key="2">
    <source>
        <dbReference type="Pfam" id="PF23598"/>
    </source>
</evidence>
<dbReference type="EMBL" id="RWGY01000013">
    <property type="protein sequence ID" value="TVU24907.1"/>
    <property type="molecule type" value="Genomic_DNA"/>
</dbReference>
<dbReference type="Pfam" id="PF23598">
    <property type="entry name" value="LRR_14"/>
    <property type="match status" value="1"/>
</dbReference>
<dbReference type="SUPFAM" id="SSF52047">
    <property type="entry name" value="RNI-like"/>
    <property type="match status" value="1"/>
</dbReference>
<gene>
    <name evidence="3" type="ORF">EJB05_27372</name>
</gene>
<dbReference type="InterPro" id="IPR055414">
    <property type="entry name" value="LRR_R13L4/SHOC2-like"/>
</dbReference>
<organism evidence="3 4">
    <name type="scientific">Eragrostis curvula</name>
    <name type="common">weeping love grass</name>
    <dbReference type="NCBI Taxonomy" id="38414"/>
    <lineage>
        <taxon>Eukaryota</taxon>
        <taxon>Viridiplantae</taxon>
        <taxon>Streptophyta</taxon>
        <taxon>Embryophyta</taxon>
        <taxon>Tracheophyta</taxon>
        <taxon>Spermatophyta</taxon>
        <taxon>Magnoliopsida</taxon>
        <taxon>Liliopsida</taxon>
        <taxon>Poales</taxon>
        <taxon>Poaceae</taxon>
        <taxon>PACMAD clade</taxon>
        <taxon>Chloridoideae</taxon>
        <taxon>Eragrostideae</taxon>
        <taxon>Eragrostidinae</taxon>
        <taxon>Eragrostis</taxon>
    </lineage>
</organism>
<protein>
    <recommendedName>
        <fullName evidence="2">Disease resistance R13L4/SHOC-2-like LRR domain-containing protein</fullName>
    </recommendedName>
</protein>
<proteinExistence type="predicted"/>
<dbReference type="AlphaFoldDB" id="A0A5J9UNZ2"/>
<keyword evidence="1" id="KW-0677">Repeat</keyword>
<dbReference type="OrthoDB" id="640443at2759"/>
<dbReference type="Proteomes" id="UP000324897">
    <property type="component" value="Chromosome 2"/>
</dbReference>
<accession>A0A5J9UNZ2</accession>
<sequence length="232" mass="26910">MLRSLTLDIKWEVRDDDDQLGSLWEPPLEIERLHLSRWLFPRVPKWIGGHLSKLCSLTLYVMDMSRDRVQALAELPSLLFLRLAIKSCEDMTVIDFGSAGFPSLEHLDFCGSMDAAAYMRFSAGVMRRLRRLTLRFGYGRAKNVATLVGIRHLPSLRCIHALVWTCAESDVRKIEHQLGKLTQAHPNQPSFTMDRYPNEWWDKIRWMYYSDFNSKLDSTRIRSDTLASSSWG</sequence>
<reference evidence="3 4" key="1">
    <citation type="journal article" date="2019" name="Sci. Rep.">
        <title>A high-quality genome of Eragrostis curvula grass provides insights into Poaceae evolution and supports new strategies to enhance forage quality.</title>
        <authorList>
            <person name="Carballo J."/>
            <person name="Santos B.A.C.M."/>
            <person name="Zappacosta D."/>
            <person name="Garbus I."/>
            <person name="Selva J.P."/>
            <person name="Gallo C.A."/>
            <person name="Diaz A."/>
            <person name="Albertini E."/>
            <person name="Caccamo M."/>
            <person name="Echenique V."/>
        </authorList>
    </citation>
    <scope>NUCLEOTIDE SEQUENCE [LARGE SCALE GENOMIC DNA]</scope>
    <source>
        <strain evidence="4">cv. Victoria</strain>
        <tissue evidence="3">Leaf</tissue>
    </source>
</reference>
<comment type="caution">
    <text evidence="3">The sequence shown here is derived from an EMBL/GenBank/DDBJ whole genome shotgun (WGS) entry which is preliminary data.</text>
</comment>
<keyword evidence="4" id="KW-1185">Reference proteome</keyword>